<organism evidence="1 2">
    <name type="scientific">Ladona fulva</name>
    <name type="common">Scarce chaser dragonfly</name>
    <name type="synonym">Libellula fulva</name>
    <dbReference type="NCBI Taxonomy" id="123851"/>
    <lineage>
        <taxon>Eukaryota</taxon>
        <taxon>Metazoa</taxon>
        <taxon>Ecdysozoa</taxon>
        <taxon>Arthropoda</taxon>
        <taxon>Hexapoda</taxon>
        <taxon>Insecta</taxon>
        <taxon>Pterygota</taxon>
        <taxon>Palaeoptera</taxon>
        <taxon>Odonata</taxon>
        <taxon>Epiprocta</taxon>
        <taxon>Anisoptera</taxon>
        <taxon>Libelluloidea</taxon>
        <taxon>Libellulidae</taxon>
        <taxon>Ladona</taxon>
    </lineage>
</organism>
<evidence type="ECO:0008006" key="3">
    <source>
        <dbReference type="Google" id="ProtNLM"/>
    </source>
</evidence>
<accession>A0A8K0KPL3</accession>
<evidence type="ECO:0000313" key="2">
    <source>
        <dbReference type="Proteomes" id="UP000792457"/>
    </source>
</evidence>
<evidence type="ECO:0000313" key="1">
    <source>
        <dbReference type="EMBL" id="KAG8238124.1"/>
    </source>
</evidence>
<sequence>MPDPCCGGKGSGQCCQGGCNCGSSCNCTNCSCSSTKGSGSK</sequence>
<name>A0A8K0KPL3_LADFU</name>
<dbReference type="Proteomes" id="UP000792457">
    <property type="component" value="Unassembled WGS sequence"/>
</dbReference>
<gene>
    <name evidence="1" type="ORF">J437_LFUL012738</name>
</gene>
<comment type="caution">
    <text evidence="1">The sequence shown here is derived from an EMBL/GenBank/DDBJ whole genome shotgun (WGS) entry which is preliminary data.</text>
</comment>
<reference evidence="1" key="1">
    <citation type="submission" date="2013-04" db="EMBL/GenBank/DDBJ databases">
        <authorList>
            <person name="Qu J."/>
            <person name="Murali S.C."/>
            <person name="Bandaranaike D."/>
            <person name="Bellair M."/>
            <person name="Blankenburg K."/>
            <person name="Chao H."/>
            <person name="Dinh H."/>
            <person name="Doddapaneni H."/>
            <person name="Downs B."/>
            <person name="Dugan-Rocha S."/>
            <person name="Elkadiri S."/>
            <person name="Gnanaolivu R.D."/>
            <person name="Hernandez B."/>
            <person name="Javaid M."/>
            <person name="Jayaseelan J.C."/>
            <person name="Lee S."/>
            <person name="Li M."/>
            <person name="Ming W."/>
            <person name="Munidasa M."/>
            <person name="Muniz J."/>
            <person name="Nguyen L."/>
            <person name="Ongeri F."/>
            <person name="Osuji N."/>
            <person name="Pu L.-L."/>
            <person name="Puazo M."/>
            <person name="Qu C."/>
            <person name="Quiroz J."/>
            <person name="Raj R."/>
            <person name="Weissenberger G."/>
            <person name="Xin Y."/>
            <person name="Zou X."/>
            <person name="Han Y."/>
            <person name="Richards S."/>
            <person name="Worley K."/>
            <person name="Muzny D."/>
            <person name="Gibbs R."/>
        </authorList>
    </citation>
    <scope>NUCLEOTIDE SEQUENCE</scope>
    <source>
        <strain evidence="1">Sampled in the wild</strain>
    </source>
</reference>
<dbReference type="AlphaFoldDB" id="A0A8K0KPL3"/>
<proteinExistence type="predicted"/>
<protein>
    <recommendedName>
        <fullName evidence="3">Metallothionein</fullName>
    </recommendedName>
</protein>
<reference evidence="1" key="2">
    <citation type="submission" date="2017-10" db="EMBL/GenBank/DDBJ databases">
        <title>Ladona fulva Genome sequencing and assembly.</title>
        <authorList>
            <person name="Murali S."/>
            <person name="Richards S."/>
            <person name="Bandaranaike D."/>
            <person name="Bellair M."/>
            <person name="Blankenburg K."/>
            <person name="Chao H."/>
            <person name="Dinh H."/>
            <person name="Doddapaneni H."/>
            <person name="Dugan-Rocha S."/>
            <person name="Elkadiri S."/>
            <person name="Gnanaolivu R."/>
            <person name="Hernandez B."/>
            <person name="Skinner E."/>
            <person name="Javaid M."/>
            <person name="Lee S."/>
            <person name="Li M."/>
            <person name="Ming W."/>
            <person name="Munidasa M."/>
            <person name="Muniz J."/>
            <person name="Nguyen L."/>
            <person name="Hughes D."/>
            <person name="Osuji N."/>
            <person name="Pu L.-L."/>
            <person name="Puazo M."/>
            <person name="Qu C."/>
            <person name="Quiroz J."/>
            <person name="Raj R."/>
            <person name="Weissenberger G."/>
            <person name="Xin Y."/>
            <person name="Zou X."/>
            <person name="Han Y."/>
            <person name="Worley K."/>
            <person name="Muzny D."/>
            <person name="Gibbs R."/>
        </authorList>
    </citation>
    <scope>NUCLEOTIDE SEQUENCE</scope>
    <source>
        <strain evidence="1">Sampled in the wild</strain>
    </source>
</reference>
<dbReference type="EMBL" id="KZ309283">
    <property type="protein sequence ID" value="KAG8238124.1"/>
    <property type="molecule type" value="Genomic_DNA"/>
</dbReference>
<keyword evidence="2" id="KW-1185">Reference proteome</keyword>